<feature type="transmembrane region" description="Helical" evidence="1">
    <location>
        <begin position="65"/>
        <end position="98"/>
    </location>
</feature>
<organism evidence="2 3">
    <name type="scientific">Rhodococcus jostii</name>
    <dbReference type="NCBI Taxonomy" id="132919"/>
    <lineage>
        <taxon>Bacteria</taxon>
        <taxon>Bacillati</taxon>
        <taxon>Actinomycetota</taxon>
        <taxon>Actinomycetes</taxon>
        <taxon>Mycobacteriales</taxon>
        <taxon>Nocardiaceae</taxon>
        <taxon>Rhodococcus</taxon>
    </lineage>
</organism>
<evidence type="ECO:0000313" key="3">
    <source>
        <dbReference type="Proteomes" id="UP000183407"/>
    </source>
</evidence>
<reference evidence="3" key="1">
    <citation type="submission" date="2016-10" db="EMBL/GenBank/DDBJ databases">
        <authorList>
            <person name="Varghese N."/>
        </authorList>
    </citation>
    <scope>NUCLEOTIDE SEQUENCE [LARGE SCALE GENOMIC DNA]</scope>
    <source>
        <strain evidence="3">DSM 44719</strain>
    </source>
</reference>
<feature type="transmembrane region" description="Helical" evidence="1">
    <location>
        <begin position="26"/>
        <end position="44"/>
    </location>
</feature>
<keyword evidence="1" id="KW-1133">Transmembrane helix</keyword>
<keyword evidence="1" id="KW-0472">Membrane</keyword>
<accession>A0A1H5MIX1</accession>
<evidence type="ECO:0000313" key="2">
    <source>
        <dbReference type="EMBL" id="SEE88358.1"/>
    </source>
</evidence>
<dbReference type="Pfam" id="PF04186">
    <property type="entry name" value="FxsA"/>
    <property type="match status" value="1"/>
</dbReference>
<gene>
    <name evidence="2" type="ORF">SAMN04490220_8963</name>
</gene>
<keyword evidence="1" id="KW-0812">Transmembrane</keyword>
<proteinExistence type="predicted"/>
<sequence length="173" mass="18333">MYAALFLLYVVVEIAALVLVGNAIGALWTVLLLLGGTLVGLLLMRSQWRRVMEGLRRAAGGEGSPGAAVADGALVALGSALMFVPGLVTSVLGLLFLIPPTRWLLRPVVVLLAGRRAATVAAGAEAFARAPRRDRGEVIEGEVVDEVFEGEVFEGEVIDEEPRTPTRDPHVLP</sequence>
<dbReference type="RefSeq" id="WP_073359671.1">
    <property type="nucleotide sequence ID" value="NZ_FNTL01000005.1"/>
</dbReference>
<dbReference type="PANTHER" id="PTHR35335">
    <property type="entry name" value="UPF0716 PROTEIN FXSA"/>
    <property type="match status" value="1"/>
</dbReference>
<dbReference type="GO" id="GO:0016020">
    <property type="term" value="C:membrane"/>
    <property type="evidence" value="ECO:0007669"/>
    <property type="project" value="InterPro"/>
</dbReference>
<dbReference type="InterPro" id="IPR007313">
    <property type="entry name" value="FxsA"/>
</dbReference>
<dbReference type="AlphaFoldDB" id="A0A1H5MIX1"/>
<dbReference type="NCBIfam" id="NF008528">
    <property type="entry name" value="PRK11463.1-2"/>
    <property type="match status" value="1"/>
</dbReference>
<evidence type="ECO:0000256" key="1">
    <source>
        <dbReference type="SAM" id="Phobius"/>
    </source>
</evidence>
<dbReference type="EMBL" id="FNTL01000005">
    <property type="protein sequence ID" value="SEE88358.1"/>
    <property type="molecule type" value="Genomic_DNA"/>
</dbReference>
<dbReference type="PANTHER" id="PTHR35335:SF1">
    <property type="entry name" value="UPF0716 PROTEIN FXSA"/>
    <property type="match status" value="1"/>
</dbReference>
<name>A0A1H5MIX1_RHOJO</name>
<protein>
    <submittedName>
        <fullName evidence="2">UPF0716 protein FxsA</fullName>
    </submittedName>
</protein>
<dbReference type="Proteomes" id="UP000183407">
    <property type="component" value="Unassembled WGS sequence"/>
</dbReference>